<dbReference type="PANTHER" id="PTHR43847">
    <property type="entry name" value="BLL3993 PROTEIN"/>
    <property type="match status" value="1"/>
</dbReference>
<organism evidence="6 7">
    <name type="scientific">Leptolyngbya cf. ectocarpi LEGE 11479</name>
    <dbReference type="NCBI Taxonomy" id="1828722"/>
    <lineage>
        <taxon>Bacteria</taxon>
        <taxon>Bacillati</taxon>
        <taxon>Cyanobacteriota</taxon>
        <taxon>Cyanophyceae</taxon>
        <taxon>Leptolyngbyales</taxon>
        <taxon>Leptolyngbyaceae</taxon>
        <taxon>Leptolyngbya group</taxon>
        <taxon>Leptolyngbya</taxon>
    </lineage>
</organism>
<gene>
    <name evidence="6" type="ORF">IQ260_12090</name>
</gene>
<evidence type="ECO:0000313" key="7">
    <source>
        <dbReference type="Proteomes" id="UP000615026"/>
    </source>
</evidence>
<comment type="caution">
    <text evidence="6">The sequence shown here is derived from an EMBL/GenBank/DDBJ whole genome shotgun (WGS) entry which is preliminary data.</text>
</comment>
<evidence type="ECO:0000256" key="2">
    <source>
        <dbReference type="ARBA" id="ARBA00022692"/>
    </source>
</evidence>
<protein>
    <submittedName>
        <fullName evidence="6">Isoprenylcysteine carboxylmethyltransferase family protein</fullName>
    </submittedName>
</protein>
<dbReference type="InterPro" id="IPR052527">
    <property type="entry name" value="Metal_cation-efflux_comp"/>
</dbReference>
<feature type="transmembrane region" description="Helical" evidence="5">
    <location>
        <begin position="54"/>
        <end position="76"/>
    </location>
</feature>
<dbReference type="Gene3D" id="1.20.120.1630">
    <property type="match status" value="1"/>
</dbReference>
<keyword evidence="4 5" id="KW-0472">Membrane</keyword>
<comment type="subcellular location">
    <subcellularLocation>
        <location evidence="1">Membrane</location>
        <topology evidence="1">Multi-pass membrane protein</topology>
    </subcellularLocation>
</comment>
<sequence length="173" mass="19869">MAQTPELMKQRGQFGEGTKTWDMVLLTVFGLTFLAIPIVAALDIRHQWSEMPLWLWPLGAVLYAGFVAVIMWSMAVNPHFEKTVRIQRDRNHHVIDTGPYGIVRHPGYAAIIFGLVLVMPLLLGSWWAFIPAILTTLCLVLRTALEDRTLYQELSGYKDYTRKVRYRLLPGLW</sequence>
<accession>A0A928ZTX8</accession>
<dbReference type="Proteomes" id="UP000615026">
    <property type="component" value="Unassembled WGS sequence"/>
</dbReference>
<dbReference type="Pfam" id="PF04140">
    <property type="entry name" value="ICMT"/>
    <property type="match status" value="1"/>
</dbReference>
<dbReference type="InterPro" id="IPR007269">
    <property type="entry name" value="ICMT_MeTrfase"/>
</dbReference>
<dbReference type="RefSeq" id="WP_193993361.1">
    <property type="nucleotide sequence ID" value="NZ_JADEXP010000093.1"/>
</dbReference>
<dbReference type="AlphaFoldDB" id="A0A928ZTX8"/>
<dbReference type="GO" id="GO:0016020">
    <property type="term" value="C:membrane"/>
    <property type="evidence" value="ECO:0007669"/>
    <property type="project" value="UniProtKB-SubCell"/>
</dbReference>
<feature type="transmembrane region" description="Helical" evidence="5">
    <location>
        <begin position="97"/>
        <end position="119"/>
    </location>
</feature>
<name>A0A928ZTX8_LEPEC</name>
<feature type="transmembrane region" description="Helical" evidence="5">
    <location>
        <begin position="21"/>
        <end position="42"/>
    </location>
</feature>
<dbReference type="GO" id="GO:0004671">
    <property type="term" value="F:protein C-terminal S-isoprenylcysteine carboxyl O-methyltransferase activity"/>
    <property type="evidence" value="ECO:0007669"/>
    <property type="project" value="InterPro"/>
</dbReference>
<reference evidence="6" key="1">
    <citation type="submission" date="2020-10" db="EMBL/GenBank/DDBJ databases">
        <authorList>
            <person name="Castelo-Branco R."/>
            <person name="Eusebio N."/>
            <person name="Adriana R."/>
            <person name="Vieira A."/>
            <person name="Brugerolle De Fraissinette N."/>
            <person name="Rezende De Castro R."/>
            <person name="Schneider M.P."/>
            <person name="Vasconcelos V."/>
            <person name="Leao P.N."/>
        </authorList>
    </citation>
    <scope>NUCLEOTIDE SEQUENCE</scope>
    <source>
        <strain evidence="6">LEGE 11479</strain>
    </source>
</reference>
<proteinExistence type="predicted"/>
<keyword evidence="7" id="KW-1185">Reference proteome</keyword>
<dbReference type="EMBL" id="JADEXP010000093">
    <property type="protein sequence ID" value="MBE9067396.1"/>
    <property type="molecule type" value="Genomic_DNA"/>
</dbReference>
<keyword evidence="3 5" id="KW-1133">Transmembrane helix</keyword>
<keyword evidence="2 5" id="KW-0812">Transmembrane</keyword>
<evidence type="ECO:0000256" key="5">
    <source>
        <dbReference type="SAM" id="Phobius"/>
    </source>
</evidence>
<dbReference type="PANTHER" id="PTHR43847:SF1">
    <property type="entry name" value="BLL3993 PROTEIN"/>
    <property type="match status" value="1"/>
</dbReference>
<evidence type="ECO:0000256" key="1">
    <source>
        <dbReference type="ARBA" id="ARBA00004141"/>
    </source>
</evidence>
<evidence type="ECO:0000313" key="6">
    <source>
        <dbReference type="EMBL" id="MBE9067396.1"/>
    </source>
</evidence>
<evidence type="ECO:0000256" key="4">
    <source>
        <dbReference type="ARBA" id="ARBA00023136"/>
    </source>
</evidence>
<evidence type="ECO:0000256" key="3">
    <source>
        <dbReference type="ARBA" id="ARBA00022989"/>
    </source>
</evidence>